<dbReference type="Gene3D" id="1.25.40.990">
    <property type="match status" value="1"/>
</dbReference>
<feature type="compositionally biased region" description="Polar residues" evidence="2">
    <location>
        <begin position="1473"/>
        <end position="1483"/>
    </location>
</feature>
<dbReference type="Proteomes" id="UP001583280">
    <property type="component" value="Unassembled WGS sequence"/>
</dbReference>
<feature type="region of interest" description="Disordered" evidence="2">
    <location>
        <begin position="719"/>
        <end position="791"/>
    </location>
</feature>
<organism evidence="4 5">
    <name type="scientific">Ceratocystis pirilliformis</name>
    <dbReference type="NCBI Taxonomy" id="259994"/>
    <lineage>
        <taxon>Eukaryota</taxon>
        <taxon>Fungi</taxon>
        <taxon>Dikarya</taxon>
        <taxon>Ascomycota</taxon>
        <taxon>Pezizomycotina</taxon>
        <taxon>Sordariomycetes</taxon>
        <taxon>Hypocreomycetidae</taxon>
        <taxon>Microascales</taxon>
        <taxon>Ceratocystidaceae</taxon>
        <taxon>Ceratocystis</taxon>
    </lineage>
</organism>
<feature type="domain" description="SAC3/GANP/THP3 conserved" evidence="3">
    <location>
        <begin position="304"/>
        <end position="617"/>
    </location>
</feature>
<feature type="region of interest" description="Disordered" evidence="2">
    <location>
        <begin position="1"/>
        <end position="149"/>
    </location>
</feature>
<evidence type="ECO:0000259" key="3">
    <source>
        <dbReference type="Pfam" id="PF03399"/>
    </source>
</evidence>
<evidence type="ECO:0000256" key="2">
    <source>
        <dbReference type="SAM" id="MobiDB-lite"/>
    </source>
</evidence>
<feature type="compositionally biased region" description="Polar residues" evidence="2">
    <location>
        <begin position="57"/>
        <end position="99"/>
    </location>
</feature>
<reference evidence="4 5" key="1">
    <citation type="journal article" date="2024" name="IMA Fungus">
        <title>IMA Genome - F19 : A genome assembly and annotation guide to empower mycologists, including annotated draft genome sequences of Ceratocystis pirilliformis, Diaporthe australafricana, Fusarium ophioides, Paecilomyces lecythidis, and Sporothrix stenoceras.</title>
        <authorList>
            <person name="Aylward J."/>
            <person name="Wilson A.M."/>
            <person name="Visagie C.M."/>
            <person name="Spraker J."/>
            <person name="Barnes I."/>
            <person name="Buitendag C."/>
            <person name="Ceriani C."/>
            <person name="Del Mar Angel L."/>
            <person name="du Plessis D."/>
            <person name="Fuchs T."/>
            <person name="Gasser K."/>
            <person name="Kramer D."/>
            <person name="Li W."/>
            <person name="Munsamy K."/>
            <person name="Piso A."/>
            <person name="Price J.L."/>
            <person name="Sonnekus B."/>
            <person name="Thomas C."/>
            <person name="van der Nest A."/>
            <person name="van Dijk A."/>
            <person name="van Heerden A."/>
            <person name="van Vuuren N."/>
            <person name="Yilmaz N."/>
            <person name="Duong T.A."/>
            <person name="van der Merwe N.A."/>
            <person name="Wingfield M.J."/>
            <person name="Wingfield B.D."/>
        </authorList>
    </citation>
    <scope>NUCLEOTIDE SEQUENCE [LARGE SCALE GENOMIC DNA]</scope>
    <source>
        <strain evidence="4 5">CMW 12675</strain>
    </source>
</reference>
<protein>
    <submittedName>
        <fullName evidence="4">Actin cytoskeleton and mitosis protein</fullName>
    </submittedName>
</protein>
<feature type="compositionally biased region" description="Basic and acidic residues" evidence="2">
    <location>
        <begin position="1461"/>
        <end position="1472"/>
    </location>
</feature>
<feature type="compositionally biased region" description="Polar residues" evidence="2">
    <location>
        <begin position="12"/>
        <end position="24"/>
    </location>
</feature>
<dbReference type="Pfam" id="PF03399">
    <property type="entry name" value="SAC3_GANP"/>
    <property type="match status" value="1"/>
</dbReference>
<evidence type="ECO:0000256" key="1">
    <source>
        <dbReference type="SAM" id="Coils"/>
    </source>
</evidence>
<feature type="region of interest" description="Disordered" evidence="2">
    <location>
        <begin position="902"/>
        <end position="934"/>
    </location>
</feature>
<feature type="compositionally biased region" description="Polar residues" evidence="2">
    <location>
        <begin position="721"/>
        <end position="791"/>
    </location>
</feature>
<dbReference type="PANTHER" id="PTHR12436">
    <property type="entry name" value="80 KDA MCM3-ASSOCIATED PROTEIN"/>
    <property type="match status" value="1"/>
</dbReference>
<gene>
    <name evidence="4" type="primary">SAC3_2</name>
    <name evidence="4" type="ORF">Cpir12675_002730</name>
</gene>
<keyword evidence="1" id="KW-0175">Coiled coil</keyword>
<feature type="region of interest" description="Disordered" evidence="2">
    <location>
        <begin position="958"/>
        <end position="986"/>
    </location>
</feature>
<feature type="compositionally biased region" description="Low complexity" evidence="2">
    <location>
        <begin position="30"/>
        <end position="40"/>
    </location>
</feature>
<name>A0ABR3Z7P4_9PEZI</name>
<feature type="region of interest" description="Disordered" evidence="2">
    <location>
        <begin position="1185"/>
        <end position="1235"/>
    </location>
</feature>
<dbReference type="PANTHER" id="PTHR12436:SF3">
    <property type="entry name" value="GERMINAL-CENTER ASSOCIATED NUCLEAR PROTEIN"/>
    <property type="match status" value="1"/>
</dbReference>
<sequence length="1483" mass="160698">MATFAGNGFGGTSQQSNSASQSPFSQPPIFGASSSALGGASAFGGGGPVGNPFKAGSQPTTASSNPFSSALTGAPSTSTVKNPFQTQLPPASPSSNPFLSTGAAAANTEISASATSTQAPTFGRASPFGVPSAPAGSPTPGFGTPNTTTTNVTTVFGTKPTWGQTKDAPFIQPTSAQTSTSFPPAPKPTFGFAATSHNEPPAPKLKAPLAHVQLGQNAEPMDVNNQYANRIYRQLMSDKIYPPIWPQNPSDPANKGAMANFREQYKTYRDKARASLVKNGLIDDPDTRRKLSEAIEFKGVCEDMCPEYEKVLRITEHDVKMAEKNLHSSFAQTDIMVKKLARSAAGQEAPLPMDVRSVPCIRRTLDYLLDDLMKTEENLPSTHGFLWDRTRAIRRDFAFFSSMTKDEMLGQIYCLETLTRFHVTALHILSGPGVAPEDFSEQQEVEQLGKALLSLIYAYDDCRNQGISCKNEPEFRAYYLVLRAFDTNILDVLESEWNIPTLIDSPIIQTALSISQSLKTPRDVRGPIRPGVGSITAPFCGFFDIIAGPTVSFTMACFAEIHFGRYRRAVLRGLNKAFARPRGHAKDIKADGINKHLRFDTVDECIEFVELHGLTFTPEAADAAVAGDRVLVAQYGQDLDHPRLKNAFSRTMVDKKRGSYPLPYVIRNAVYDTSMPSTANCTKGDIGRLAPQTSDFPFKTPALSSSMTNNSSIFKPAIPPHTTTPSPFGITPTSSSTFGTQTKSTKSTLPFGSKYSTNSLAGKVGTSDNLDNSSSMKQTTDQSPFSTNPSATTVASIPSLIPNQTIGLPPSFNFAAQSTPTSKVISDVPSTEKPISGPEKVAPAAASVLSAPMFPSALALPTTSTSSVFVSRASAVPSLTTATTTAVSSKSSETPVFSISSTASNTAQSSFTPSLSFTPTVRPNESSAATTLTASTPISTLNQSTSMLNSVAPSFSNAPSKPIAQSPALQPPLESSPFATGKPAVVEPPTPILSELDPSSKLALFSGSSIIPPTRPPINKAVVLDGFTRWYTLGDDGLLQQFYLYMTEEIVRQTFEEFVAEEERRREEAEAAKDLAQAIKLRTYNISIRYLNRWRVIARERRLEALRRSGRDQLRAYHEAQRKERRKAEADLRRKTEMEAVESDKVRMFHQVAEKSKQSLMRINGSLGMSDYDYNQDSIAREDDVGSVWSVPDAPSAREEPRPKKTKHKAKGPTSISTHLAPAAQRSESVASTFSAGGKTQSIMEQYALSRSASLHRSMPGSSFSYSQFARSQFSTPPAESPDKRISKVSDRWRLKAMGLTTMPDGSILPDHLAQQVLYQKKRYSELGSCGLDSASRLRRVSAAAADLDFDMRISRAKALLPTTPRSRSGPGISATASPGTAARVSSTRAIDALMADAHHRKRSADEALGLTEVDIDSGDNSMFGQQRTQEHKEAMSATKRILLEAQKMREELRNMREEIKEGADWLHDEASRLQSPTPERYV</sequence>
<feature type="coiled-coil region" evidence="1">
    <location>
        <begin position="1111"/>
        <end position="1138"/>
    </location>
</feature>
<feature type="region of interest" description="Disordered" evidence="2">
    <location>
        <begin position="1461"/>
        <end position="1483"/>
    </location>
</feature>
<feature type="compositionally biased region" description="Low complexity" evidence="2">
    <location>
        <begin position="103"/>
        <end position="117"/>
    </location>
</feature>
<feature type="coiled-coil region" evidence="1">
    <location>
        <begin position="1052"/>
        <end position="1079"/>
    </location>
</feature>
<dbReference type="EMBL" id="JAWDJO010000056">
    <property type="protein sequence ID" value="KAL1896634.1"/>
    <property type="molecule type" value="Genomic_DNA"/>
</dbReference>
<proteinExistence type="predicted"/>
<feature type="compositionally biased region" description="Low complexity" evidence="2">
    <location>
        <begin position="138"/>
        <end position="149"/>
    </location>
</feature>
<comment type="caution">
    <text evidence="4">The sequence shown here is derived from an EMBL/GenBank/DDBJ whole genome shotgun (WGS) entry which is preliminary data.</text>
</comment>
<keyword evidence="5" id="KW-1185">Reference proteome</keyword>
<feature type="compositionally biased region" description="Polar residues" evidence="2">
    <location>
        <begin position="1226"/>
        <end position="1235"/>
    </location>
</feature>
<evidence type="ECO:0000313" key="4">
    <source>
        <dbReference type="EMBL" id="KAL1896634.1"/>
    </source>
</evidence>
<accession>A0ABR3Z7P4</accession>
<feature type="region of interest" description="Disordered" evidence="2">
    <location>
        <begin position="1362"/>
        <end position="1381"/>
    </location>
</feature>
<dbReference type="InterPro" id="IPR005062">
    <property type="entry name" value="SAC3/GANP/THP3_conserved"/>
</dbReference>
<feature type="compositionally biased region" description="Low complexity" evidence="2">
    <location>
        <begin position="909"/>
        <end position="934"/>
    </location>
</feature>
<dbReference type="InterPro" id="IPR045107">
    <property type="entry name" value="SAC3/GANP/THP3"/>
</dbReference>
<evidence type="ECO:0000313" key="5">
    <source>
        <dbReference type="Proteomes" id="UP001583280"/>
    </source>
</evidence>